<protein>
    <submittedName>
        <fullName evidence="2">Lipopolysaccharide biosynthesis protein</fullName>
    </submittedName>
</protein>
<keyword evidence="1" id="KW-0812">Transmembrane</keyword>
<dbReference type="InterPro" id="IPR050445">
    <property type="entry name" value="Bact_polysacc_biosynth/exp"/>
</dbReference>
<accession>A0A806CP02</accession>
<feature type="transmembrane region" description="Helical" evidence="1">
    <location>
        <begin position="27"/>
        <end position="46"/>
    </location>
</feature>
<keyword evidence="1" id="KW-0472">Membrane</keyword>
<dbReference type="EMBL" id="CP001743">
    <property type="protein sequence ID" value="ADD28773.1"/>
    <property type="molecule type" value="Genomic_DNA"/>
</dbReference>
<organism evidence="2 3">
    <name type="scientific">Meiothermus ruber (strain ATCC 35948 / DSM 1279 / VKM B-1258 / 21)</name>
    <name type="common">Thermus ruber</name>
    <dbReference type="NCBI Taxonomy" id="504728"/>
    <lineage>
        <taxon>Bacteria</taxon>
        <taxon>Thermotogati</taxon>
        <taxon>Deinococcota</taxon>
        <taxon>Deinococci</taxon>
        <taxon>Thermales</taxon>
        <taxon>Thermaceae</taxon>
        <taxon>Meiothermus</taxon>
    </lineage>
</organism>
<reference evidence="2 3" key="1">
    <citation type="journal article" date="2010" name="Stand. Genomic Sci.">
        <title>Complete genome sequence of Meiothermus ruber type strain (21).</title>
        <authorList>
            <person name="Tindall B.J."/>
            <person name="Sikorski J."/>
            <person name="Lucas S."/>
            <person name="Goltsman E."/>
            <person name="Copeland A."/>
            <person name="Glavina Del Rio T."/>
            <person name="Nolan M."/>
            <person name="Tice H."/>
            <person name="Cheng J.F."/>
            <person name="Han C."/>
            <person name="Pitluck S."/>
            <person name="Liolios K."/>
            <person name="Ivanova N."/>
            <person name="Mavromatis K."/>
            <person name="Ovchinnikova G."/>
            <person name="Pati A."/>
            <person name="Fahnrich R."/>
            <person name="Goodwin L."/>
            <person name="Chen A."/>
            <person name="Palaniappan K."/>
            <person name="Land M."/>
            <person name="Hauser L."/>
            <person name="Chang Y.J."/>
            <person name="Jeffries C.D."/>
            <person name="Rohde M."/>
            <person name="Goker M."/>
            <person name="Woyke T."/>
            <person name="Bristow J."/>
            <person name="Eisen J.A."/>
            <person name="Markowitz V."/>
            <person name="Hugenholtz P."/>
            <person name="Kyrpides N.C."/>
            <person name="Klenk H.P."/>
            <person name="Lapidus A."/>
        </authorList>
    </citation>
    <scope>NUCLEOTIDE SEQUENCE [LARGE SCALE GENOMIC DNA]</scope>
    <source>
        <strain evidence="3">ATCC 35948 / DSM 1279 / VKM B-1258 / 21</strain>
    </source>
</reference>
<evidence type="ECO:0000313" key="2">
    <source>
        <dbReference type="EMBL" id="ADD28773.1"/>
    </source>
</evidence>
<evidence type="ECO:0000313" key="3">
    <source>
        <dbReference type="Proteomes" id="UP000006655"/>
    </source>
</evidence>
<keyword evidence="1" id="KW-1133">Transmembrane helix</keyword>
<name>A0A806CP02_MEIRD</name>
<feature type="transmembrane region" description="Helical" evidence="1">
    <location>
        <begin position="275"/>
        <end position="295"/>
    </location>
</feature>
<dbReference type="PANTHER" id="PTHR32309:SF31">
    <property type="entry name" value="CAPSULAR EXOPOLYSACCHARIDE FAMILY"/>
    <property type="match status" value="1"/>
</dbReference>
<sequence>MNLDASQSGDEVSLRDIYLILKRWSRFIFFLSVGLMISTLIFSLLWPKTYTSQVVVSLSLANQSNQGLLNNLPSLAGLAQGFVDLQQTRLLANQLDVDDPTRFYKARFDEKRGLLFLTAEGRTAVEANERAERILDVARKYLERNLLEGAQANLRAALAQTRLDLQAARDALKSIQAELAQAPGRAISNPTIAAALEARGSDPQTARATNPAYTSLSLDESRLRSQIAQLEARISTLNDLLMQPQSTSQLVSQTLLVQVLVPPAEPLRPSFPRPALFTVVAGALGLLLGVLWAFIAEAIRPAGSEASSGSH</sequence>
<dbReference type="PANTHER" id="PTHR32309">
    <property type="entry name" value="TYROSINE-PROTEIN KINASE"/>
    <property type="match status" value="1"/>
</dbReference>
<dbReference type="AlphaFoldDB" id="A0A806CP02"/>
<proteinExistence type="predicted"/>
<dbReference type="KEGG" id="mrb:Mrub_2017"/>
<evidence type="ECO:0000256" key="1">
    <source>
        <dbReference type="SAM" id="Phobius"/>
    </source>
</evidence>
<keyword evidence="3" id="KW-1185">Reference proteome</keyword>
<dbReference type="Proteomes" id="UP000006655">
    <property type="component" value="Chromosome"/>
</dbReference>
<gene>
    <name evidence="2" type="ordered locus">Mrub_2017</name>
</gene>